<dbReference type="Proteomes" id="UP001151760">
    <property type="component" value="Unassembled WGS sequence"/>
</dbReference>
<accession>A0ABQ5B7N6</accession>
<feature type="region of interest" description="Disordered" evidence="1">
    <location>
        <begin position="192"/>
        <end position="239"/>
    </location>
</feature>
<dbReference type="InterPro" id="IPR057670">
    <property type="entry name" value="SH3_retrovirus"/>
</dbReference>
<feature type="region of interest" description="Disordered" evidence="1">
    <location>
        <begin position="366"/>
        <end position="390"/>
    </location>
</feature>
<evidence type="ECO:0000313" key="4">
    <source>
        <dbReference type="Proteomes" id="UP001151760"/>
    </source>
</evidence>
<dbReference type="SUPFAM" id="SSF53098">
    <property type="entry name" value="Ribonuclease H-like"/>
    <property type="match status" value="1"/>
</dbReference>
<dbReference type="Pfam" id="PF00665">
    <property type="entry name" value="rve"/>
    <property type="match status" value="1"/>
</dbReference>
<dbReference type="PANTHER" id="PTHR42648:SF32">
    <property type="entry name" value="RIBONUCLEASE H-LIKE DOMAIN, GAG-PRE-INTEGRASE DOMAIN PROTEIN-RELATED"/>
    <property type="match status" value="1"/>
</dbReference>
<protein>
    <submittedName>
        <fullName evidence="3">Retrovirus-related pol polyprotein from transposon TNT 1-94</fullName>
    </submittedName>
</protein>
<organism evidence="3 4">
    <name type="scientific">Tanacetum coccineum</name>
    <dbReference type="NCBI Taxonomy" id="301880"/>
    <lineage>
        <taxon>Eukaryota</taxon>
        <taxon>Viridiplantae</taxon>
        <taxon>Streptophyta</taxon>
        <taxon>Embryophyta</taxon>
        <taxon>Tracheophyta</taxon>
        <taxon>Spermatophyta</taxon>
        <taxon>Magnoliopsida</taxon>
        <taxon>eudicotyledons</taxon>
        <taxon>Gunneridae</taxon>
        <taxon>Pentapetalae</taxon>
        <taxon>asterids</taxon>
        <taxon>campanulids</taxon>
        <taxon>Asterales</taxon>
        <taxon>Asteraceae</taxon>
        <taxon>Asteroideae</taxon>
        <taxon>Anthemideae</taxon>
        <taxon>Anthemidinae</taxon>
        <taxon>Tanacetum</taxon>
    </lineage>
</organism>
<reference evidence="3" key="2">
    <citation type="submission" date="2022-01" db="EMBL/GenBank/DDBJ databases">
        <authorList>
            <person name="Yamashiro T."/>
            <person name="Shiraishi A."/>
            <person name="Satake H."/>
            <person name="Nakayama K."/>
        </authorList>
    </citation>
    <scope>NUCLEOTIDE SEQUENCE</scope>
</reference>
<sequence>MKSIFTQMETEVASCSVDKKYFEIEKKELSLDNDHLLEHIIYQDVMNTIMHANDHSDNVLPAKNNSLEHDNSTLELLKHENDRLMELLISQNLTELDKKNDMIEKAVYNELSKRCSRLENRYLQPLPPLVKHNRDAHVNYLKHTKENADTLCEIIKQARELRPLDSDLNSACKFVTRIQELLVYVNDTCPSSKPVRVTSSSKASGLKPRSNTQKDRITQTSSSNKKKNKVEDQPRIGKSSLNNVNRVSKIVSTENVKHSVLSVNFEFICATCHECMFDAIHDLCVSDYLNDVNARDKSKSVKSRSAKSKKKKMWKPTGKVYTNVGYSWKTTGRIFTIDGNTCPLTRIISTKVVSPRKSNSTTIVKQTQQSSNKSGKLKEITNVGSSSKSKTIGRTNRTLLGNVTISWVYYVEGLGHNLFSVGQFFYSDLEVAFRKHTCYVRNLNGADLLSGSRDTNLYTIYLDDMLKSSLICLLSKASKTKSWSTKAEIQERSLCLACSLGKSKKSSHKPKDDDTNQEKLYLLHMDLCGPMCVESINGKKYILVIVDDYSRFTWVKFLISKDEAPEVIIKCLKQIQVHMNATVHNIRTDNRTEFVNQTLKDYYENVRISHQTSVTRTPQQNGIVKRQNRTLVEAARTMLIFSKALLYLWEEVVSTACYTQNCSLICLRYNKTPYKLMHEKKPDLSFLHVFGSLCYPTNDSKDLGKLKPKADICIFVGYALAKKAFRIYNKRTRLILETIHVKFDELSAMASEQFSSGLAFHDILFQPMFDEFSNPPPSVVSPVPAAVTRRPADLTGSPVSTSLELDAPSARTLSTQEQEHSLIISQGVEESLKTPHFHDDQLLETLYEDSTIMHLLYPVWSHQSSPDMRTRSRKLLPNQSTTSQALHNYKIYTIGFTHNPNHTITQDNYNRDLILRRREERSLNNNSFLGEYECSSLALDRDERRDEKKRLDHLKQDQTMLVIKRFSERKKVFRERKKTGKIRAKRRDDFGVEVDVRVLEEEVVPKVDDVSLVDRVFDGAFGGEEEKDVVMVESVVVTSSSLEMLTNSCLGGIMVSLIFLEGLEEEA</sequence>
<evidence type="ECO:0000259" key="2">
    <source>
        <dbReference type="PROSITE" id="PS50994"/>
    </source>
</evidence>
<dbReference type="PROSITE" id="PS50994">
    <property type="entry name" value="INTEGRASE"/>
    <property type="match status" value="1"/>
</dbReference>
<proteinExistence type="predicted"/>
<dbReference type="PANTHER" id="PTHR42648">
    <property type="entry name" value="TRANSPOSASE, PUTATIVE-RELATED"/>
    <property type="match status" value="1"/>
</dbReference>
<keyword evidence="4" id="KW-1185">Reference proteome</keyword>
<dbReference type="Gene3D" id="3.30.420.10">
    <property type="entry name" value="Ribonuclease H-like superfamily/Ribonuclease H"/>
    <property type="match status" value="1"/>
</dbReference>
<feature type="domain" description="Integrase catalytic" evidence="2">
    <location>
        <begin position="506"/>
        <end position="681"/>
    </location>
</feature>
<dbReference type="InterPro" id="IPR012337">
    <property type="entry name" value="RNaseH-like_sf"/>
</dbReference>
<dbReference type="InterPro" id="IPR001584">
    <property type="entry name" value="Integrase_cat-core"/>
</dbReference>
<evidence type="ECO:0000313" key="3">
    <source>
        <dbReference type="EMBL" id="GJT10157.1"/>
    </source>
</evidence>
<reference evidence="3" key="1">
    <citation type="journal article" date="2022" name="Int. J. Mol. Sci.">
        <title>Draft Genome of Tanacetum Coccineum: Genomic Comparison of Closely Related Tanacetum-Family Plants.</title>
        <authorList>
            <person name="Yamashiro T."/>
            <person name="Shiraishi A."/>
            <person name="Nakayama K."/>
            <person name="Satake H."/>
        </authorList>
    </citation>
    <scope>NUCLEOTIDE SEQUENCE</scope>
</reference>
<dbReference type="EMBL" id="BQNB010012966">
    <property type="protein sequence ID" value="GJT10157.1"/>
    <property type="molecule type" value="Genomic_DNA"/>
</dbReference>
<comment type="caution">
    <text evidence="3">The sequence shown here is derived from an EMBL/GenBank/DDBJ whole genome shotgun (WGS) entry which is preliminary data.</text>
</comment>
<evidence type="ECO:0000256" key="1">
    <source>
        <dbReference type="SAM" id="MobiDB-lite"/>
    </source>
</evidence>
<gene>
    <name evidence="3" type="ORF">Tco_0857199</name>
</gene>
<name>A0ABQ5B7N6_9ASTR</name>
<dbReference type="InterPro" id="IPR039537">
    <property type="entry name" value="Retrotran_Ty1/copia-like"/>
</dbReference>
<dbReference type="Pfam" id="PF25597">
    <property type="entry name" value="SH3_retrovirus"/>
    <property type="match status" value="1"/>
</dbReference>
<dbReference type="InterPro" id="IPR036397">
    <property type="entry name" value="RNaseH_sf"/>
</dbReference>